<accession>A0A0H2RBJ6</accession>
<name>A0A0H2RBJ6_9AGAM</name>
<dbReference type="AlphaFoldDB" id="A0A0H2RBJ6"/>
<keyword evidence="3" id="KW-1185">Reference proteome</keyword>
<feature type="region of interest" description="Disordered" evidence="1">
    <location>
        <begin position="56"/>
        <end position="79"/>
    </location>
</feature>
<evidence type="ECO:0000313" key="3">
    <source>
        <dbReference type="Proteomes" id="UP000053477"/>
    </source>
</evidence>
<evidence type="ECO:0000256" key="1">
    <source>
        <dbReference type="SAM" id="MobiDB-lite"/>
    </source>
</evidence>
<proteinExistence type="predicted"/>
<dbReference type="Proteomes" id="UP000053477">
    <property type="component" value="Unassembled WGS sequence"/>
</dbReference>
<gene>
    <name evidence="2" type="ORF">SCHPADRAFT_931266</name>
</gene>
<dbReference type="EMBL" id="KQ086062">
    <property type="protein sequence ID" value="KLO09225.1"/>
    <property type="molecule type" value="Genomic_DNA"/>
</dbReference>
<organism evidence="2 3">
    <name type="scientific">Schizopora paradoxa</name>
    <dbReference type="NCBI Taxonomy" id="27342"/>
    <lineage>
        <taxon>Eukaryota</taxon>
        <taxon>Fungi</taxon>
        <taxon>Dikarya</taxon>
        <taxon>Basidiomycota</taxon>
        <taxon>Agaricomycotina</taxon>
        <taxon>Agaricomycetes</taxon>
        <taxon>Hymenochaetales</taxon>
        <taxon>Schizoporaceae</taxon>
        <taxon>Schizopora</taxon>
    </lineage>
</organism>
<evidence type="ECO:0000313" key="2">
    <source>
        <dbReference type="EMBL" id="KLO09225.1"/>
    </source>
</evidence>
<reference evidence="2 3" key="1">
    <citation type="submission" date="2015-04" db="EMBL/GenBank/DDBJ databases">
        <title>Complete genome sequence of Schizopora paradoxa KUC8140, a cosmopolitan wood degrader in East Asia.</title>
        <authorList>
            <consortium name="DOE Joint Genome Institute"/>
            <person name="Min B."/>
            <person name="Park H."/>
            <person name="Jang Y."/>
            <person name="Kim J.-J."/>
            <person name="Kim K.H."/>
            <person name="Pangilinan J."/>
            <person name="Lipzen A."/>
            <person name="Riley R."/>
            <person name="Grigoriev I.V."/>
            <person name="Spatafora J.W."/>
            <person name="Choi I.-G."/>
        </authorList>
    </citation>
    <scope>NUCLEOTIDE SEQUENCE [LARGE SCALE GENOMIC DNA]</scope>
    <source>
        <strain evidence="2 3">KUC8140</strain>
    </source>
</reference>
<dbReference type="InParanoid" id="A0A0H2RBJ6"/>
<protein>
    <submittedName>
        <fullName evidence="2">Uncharacterized protein</fullName>
    </submittedName>
</protein>
<feature type="compositionally biased region" description="Low complexity" evidence="1">
    <location>
        <begin position="56"/>
        <end position="78"/>
    </location>
</feature>
<sequence length="186" mass="20598">MGHYEQQIEQLQVDLLSAGPHTFLVDRPSYFHIAANMPETSGINYQTQASVGVPSTLTSSLNTQTSPPQSSASPRQSTCPAGLLPATTAAGPRHVCSYPGCQGEYGLKSSLYNHFYCSGEESLLFEHVKTHIPHWDPLRIVCPCCGEVLMPYRLRHHLLNICKFTHLFLAEAKRQGNGMPQEPMFN</sequence>